<dbReference type="GO" id="GO:0043527">
    <property type="term" value="C:tRNA methyltransferase complex"/>
    <property type="evidence" value="ECO:0007669"/>
    <property type="project" value="UniProtKB-ARBA"/>
</dbReference>
<reference evidence="16 17" key="1">
    <citation type="journal article" date="2015" name="Environ. Microbiol.">
        <title>Metagenome sequence of Elaphomyces granulatus from sporocarp tissue reveals Ascomycota ectomycorrhizal fingerprints of genome expansion and a Proteobacteria-rich microbiome.</title>
        <authorList>
            <person name="Quandt C.A."/>
            <person name="Kohler A."/>
            <person name="Hesse C.N."/>
            <person name="Sharpton T.J."/>
            <person name="Martin F."/>
            <person name="Spatafora J.W."/>
        </authorList>
    </citation>
    <scope>NUCLEOTIDE SEQUENCE [LARGE SCALE GENOMIC DNA]</scope>
    <source>
        <strain evidence="16 17">OSC145934</strain>
    </source>
</reference>
<dbReference type="GO" id="GO:0160102">
    <property type="term" value="F:tRNA (guanine(10)-N2)-methyltransferase activity"/>
    <property type="evidence" value="ECO:0007669"/>
    <property type="project" value="UniProtKB-EC"/>
</dbReference>
<evidence type="ECO:0000256" key="14">
    <source>
        <dbReference type="SAM" id="MobiDB-lite"/>
    </source>
</evidence>
<dbReference type="GO" id="GO:0046872">
    <property type="term" value="F:metal ion binding"/>
    <property type="evidence" value="ECO:0007669"/>
    <property type="project" value="UniProtKB-KW"/>
</dbReference>
<dbReference type="PANTHER" id="PTHR13370:SF3">
    <property type="entry name" value="TRNA (GUANINE(10)-N2)-METHYLTRANSFERASE HOMOLOG"/>
    <property type="match status" value="1"/>
</dbReference>
<organism evidence="16 17">
    <name type="scientific">Elaphomyces granulatus</name>
    <dbReference type="NCBI Taxonomy" id="519963"/>
    <lineage>
        <taxon>Eukaryota</taxon>
        <taxon>Fungi</taxon>
        <taxon>Dikarya</taxon>
        <taxon>Ascomycota</taxon>
        <taxon>Pezizomycotina</taxon>
        <taxon>Eurotiomycetes</taxon>
        <taxon>Eurotiomycetidae</taxon>
        <taxon>Eurotiales</taxon>
        <taxon>Elaphomycetaceae</taxon>
        <taxon>Elaphomyces</taxon>
    </lineage>
</organism>
<dbReference type="GO" id="GO:0032259">
    <property type="term" value="P:methylation"/>
    <property type="evidence" value="ECO:0007669"/>
    <property type="project" value="UniProtKB-UniRule"/>
</dbReference>
<dbReference type="GO" id="GO:0070403">
    <property type="term" value="F:NAD+ binding"/>
    <property type="evidence" value="ECO:0007669"/>
    <property type="project" value="InterPro"/>
</dbReference>
<keyword evidence="4 13" id="KW-0820">tRNA-binding</keyword>
<dbReference type="EMBL" id="NPHW01004878">
    <property type="protein sequence ID" value="OXV07406.1"/>
    <property type="molecule type" value="Genomic_DNA"/>
</dbReference>
<evidence type="ECO:0000256" key="8">
    <source>
        <dbReference type="ARBA" id="ARBA00022694"/>
    </source>
</evidence>
<dbReference type="InterPro" id="IPR016691">
    <property type="entry name" value="TRMT11"/>
</dbReference>
<evidence type="ECO:0000256" key="4">
    <source>
        <dbReference type="ARBA" id="ARBA00022555"/>
    </source>
</evidence>
<name>A0A232LTG6_9EURO</name>
<dbReference type="EC" id="2.1.1.214" evidence="11"/>
<sequence length="1017" mass="113950">MNMDLISAPSGENSSRTKPVVNLGVVDAVSAEQKIITDGASSFEDDETLSEDDVDSDNSDDRWETESLYEDALQIVRDDQLQGVPNACAVDEAVAYRKRLHEIGKAAFVEETIGRGTITAKKLCTAFGIIPPAFLEDAPDAAFHPLLAIALSREYSKRQKLQEYNTIEDAVELLKISQNIIVLTGAGISTSLGIPDFRSKDTGLYSRLAHLGLSDPQEVFDIHVFRDDPSIFFSVAKDILPTEKKFSPTHAFICLLQDKGKLLTNYTQNIDNIEANAGLLPEKIVQCHGSFATATCIKCRLKVSGDELFGTIKEGKIPECVSCKQQLSARPQGMKRKRSSNGVPKSRKRSNKDSSDSEDYEIPSPGVMKPDITFFGEDLPDEFSRRLIRHDCDLADLVIVIGTSLKVAPVAEVPGILPRNVPQIYISRTPVSHVGFDIDMLGDCDVVVSELCRRAGWDLKHEMIPADEKIEVIKQDGYESRYVFRNSKALNRSTLTGLYDTNLGTRYSPLVRASEDFNITVKESIGKWPRGRRLKLKDQIKRTEGLNFGLIFGIEMEYLIRFAQVHETFRRAEIEAIATVAGIDIEFLSYDKYSPYCIIKLQDEAAARFLISRSILAQDICELWGKGSDYEELHANVRQRTESYWEAYANVSFRFTIDCFHRKRPSRGESRIIQSFAYLPLKGPIRMKDPDVDFWVLEEYSDQDIEAKPQAIFQNPTSQTNTRVLPKMIYFGRWLAHSSRESLNKYNLKKRHYISTTSFDAELSLVTANMALAAPGKLFYDPFVGTGSFCVAAAHFGAAVLGSDIDGRSFRGKEVGDVEPIGLVANLQQYGLKSNFLDVFSSDLTNTPLRNVQFLDGIVCDPPYGVREGLKVLGSRDGRKKDVVFIDGVPAHSLPGYIPPKKPYGFEAMQKDILEFATNTLVQGGRLSMWMPTANDEDIELDIPTHPKLEVVSVCVQSFRKWSRRLLTYQRLAEGEFSVAKSRRKEDDPSGATADDLNEFRRKYFARSVTGKRKTPT</sequence>
<evidence type="ECO:0000256" key="6">
    <source>
        <dbReference type="ARBA" id="ARBA00022679"/>
    </source>
</evidence>
<proteinExistence type="inferred from homology"/>
<dbReference type="Gene3D" id="3.30.1600.10">
    <property type="entry name" value="SIR2/SIRT2 'Small Domain"/>
    <property type="match status" value="1"/>
</dbReference>
<dbReference type="Pfam" id="PF25904">
    <property type="entry name" value="Tmrp11_N"/>
    <property type="match status" value="1"/>
</dbReference>
<evidence type="ECO:0000256" key="13">
    <source>
        <dbReference type="PROSITE-ProRule" id="PRU00959"/>
    </source>
</evidence>
<evidence type="ECO:0000256" key="5">
    <source>
        <dbReference type="ARBA" id="ARBA00022603"/>
    </source>
</evidence>
<keyword evidence="12" id="KW-0862">Zinc</keyword>
<accession>A0A232LTG6</accession>
<dbReference type="FunFam" id="3.40.50.150:FF:000260">
    <property type="entry name" value="RNA methylase family protein"/>
    <property type="match status" value="1"/>
</dbReference>
<dbReference type="SUPFAM" id="SSF53335">
    <property type="entry name" value="S-adenosyl-L-methionine-dependent methyltransferases"/>
    <property type="match status" value="1"/>
</dbReference>
<keyword evidence="10" id="KW-0520">NAD</keyword>
<feature type="domain" description="Deacetylase sirtuin-type" evidence="15">
    <location>
        <begin position="160"/>
        <end position="458"/>
    </location>
</feature>
<evidence type="ECO:0000256" key="2">
    <source>
        <dbReference type="ARBA" id="ARBA00006924"/>
    </source>
</evidence>
<dbReference type="AlphaFoldDB" id="A0A232LTG6"/>
<feature type="binding site" evidence="12">
    <location>
        <position position="323"/>
    </location>
    <ligand>
        <name>Zn(2+)</name>
        <dbReference type="ChEBI" id="CHEBI:29105"/>
    </ligand>
</feature>
<dbReference type="InterPro" id="IPR000241">
    <property type="entry name" value="RlmKL-like_Mtase"/>
</dbReference>
<gene>
    <name evidence="16" type="ORF">Egran_04827</name>
</gene>
<dbReference type="PROSITE" id="PS51627">
    <property type="entry name" value="SAM_MT_TRM11"/>
    <property type="match status" value="1"/>
</dbReference>
<comment type="subcellular location">
    <subcellularLocation>
        <location evidence="1">Cytoplasm</location>
    </subcellularLocation>
</comment>
<dbReference type="InterPro" id="IPR029035">
    <property type="entry name" value="DHS-like_NAD/FAD-binding_dom"/>
</dbReference>
<evidence type="ECO:0000256" key="11">
    <source>
        <dbReference type="ARBA" id="ARBA00066937"/>
    </source>
</evidence>
<dbReference type="InterPro" id="IPR002052">
    <property type="entry name" value="DNA_methylase_N6_adenine_CS"/>
</dbReference>
<feature type="binding site" evidence="12">
    <location>
        <position position="296"/>
    </location>
    <ligand>
        <name>Zn(2+)</name>
        <dbReference type="ChEBI" id="CHEBI:29105"/>
    </ligand>
</feature>
<feature type="compositionally biased region" description="Acidic residues" evidence="14">
    <location>
        <begin position="43"/>
        <end position="58"/>
    </location>
</feature>
<comment type="similarity">
    <text evidence="2">Belongs to the sirtuin family. Class I subfamily.</text>
</comment>
<keyword evidence="7 13" id="KW-0949">S-adenosyl-L-methionine</keyword>
<dbReference type="Pfam" id="PF01170">
    <property type="entry name" value="UPF0020"/>
    <property type="match status" value="1"/>
</dbReference>
<evidence type="ECO:0000256" key="1">
    <source>
        <dbReference type="ARBA" id="ARBA00004496"/>
    </source>
</evidence>
<feature type="region of interest" description="Disordered" evidence="14">
    <location>
        <begin position="37"/>
        <end position="62"/>
    </location>
</feature>
<dbReference type="PANTHER" id="PTHR13370">
    <property type="entry name" value="RNA METHYLASE-RELATED"/>
    <property type="match status" value="1"/>
</dbReference>
<dbReference type="PROSITE" id="PS50305">
    <property type="entry name" value="SIRTUIN"/>
    <property type="match status" value="1"/>
</dbReference>
<dbReference type="InterPro" id="IPR003000">
    <property type="entry name" value="Sirtuin"/>
</dbReference>
<dbReference type="PROSITE" id="PS00092">
    <property type="entry name" value="N6_MTASE"/>
    <property type="match status" value="1"/>
</dbReference>
<evidence type="ECO:0000256" key="9">
    <source>
        <dbReference type="ARBA" id="ARBA00022884"/>
    </source>
</evidence>
<keyword evidence="5 13" id="KW-0489">Methyltransferase</keyword>
<feature type="binding site" evidence="12">
    <location>
        <position position="299"/>
    </location>
    <ligand>
        <name>Zn(2+)</name>
        <dbReference type="ChEBI" id="CHEBI:29105"/>
    </ligand>
</feature>
<dbReference type="InterPro" id="IPR029063">
    <property type="entry name" value="SAM-dependent_MTases_sf"/>
</dbReference>
<dbReference type="InterPro" id="IPR059073">
    <property type="entry name" value="TRMT11_N"/>
</dbReference>
<dbReference type="GO" id="GO:0000049">
    <property type="term" value="F:tRNA binding"/>
    <property type="evidence" value="ECO:0007669"/>
    <property type="project" value="UniProtKB-UniRule"/>
</dbReference>
<evidence type="ECO:0000313" key="16">
    <source>
        <dbReference type="EMBL" id="OXV07406.1"/>
    </source>
</evidence>
<dbReference type="Gene3D" id="3.40.50.150">
    <property type="entry name" value="Vaccinia Virus protein VP39"/>
    <property type="match status" value="1"/>
</dbReference>
<evidence type="ECO:0000313" key="17">
    <source>
        <dbReference type="Proteomes" id="UP000243515"/>
    </source>
</evidence>
<evidence type="ECO:0000256" key="12">
    <source>
        <dbReference type="PROSITE-ProRule" id="PRU00236"/>
    </source>
</evidence>
<dbReference type="GO" id="GO:0005737">
    <property type="term" value="C:cytoplasm"/>
    <property type="evidence" value="ECO:0007669"/>
    <property type="project" value="UniProtKB-SubCell"/>
</dbReference>
<evidence type="ECO:0000256" key="10">
    <source>
        <dbReference type="ARBA" id="ARBA00023027"/>
    </source>
</evidence>
<protein>
    <recommendedName>
        <fullName evidence="11">tRNA (guanine(10)-N(2))-methyltransferase</fullName>
        <ecNumber evidence="11">2.1.1.214</ecNumber>
    </recommendedName>
</protein>
<dbReference type="InterPro" id="IPR026590">
    <property type="entry name" value="Ssirtuin_cat_dom"/>
</dbReference>
<keyword evidence="8 13" id="KW-0819">tRNA processing</keyword>
<feature type="binding site" evidence="12">
    <location>
        <position position="320"/>
    </location>
    <ligand>
        <name>Zn(2+)</name>
        <dbReference type="ChEBI" id="CHEBI:29105"/>
    </ligand>
</feature>
<evidence type="ECO:0000256" key="7">
    <source>
        <dbReference type="ARBA" id="ARBA00022691"/>
    </source>
</evidence>
<evidence type="ECO:0000256" key="3">
    <source>
        <dbReference type="ARBA" id="ARBA00022490"/>
    </source>
</evidence>
<dbReference type="SUPFAM" id="SSF52467">
    <property type="entry name" value="DHS-like NAD/FAD-binding domain"/>
    <property type="match status" value="1"/>
</dbReference>
<evidence type="ECO:0000259" key="15">
    <source>
        <dbReference type="PROSITE" id="PS50305"/>
    </source>
</evidence>
<dbReference type="InterPro" id="IPR026591">
    <property type="entry name" value="Sirtuin_cat_small_dom_sf"/>
</dbReference>
<keyword evidence="17" id="KW-1185">Reference proteome</keyword>
<comment type="caution">
    <text evidence="16">The sequence shown here is derived from an EMBL/GenBank/DDBJ whole genome shotgun (WGS) entry which is preliminary data.</text>
</comment>
<dbReference type="GO" id="GO:0008033">
    <property type="term" value="P:tRNA processing"/>
    <property type="evidence" value="ECO:0007669"/>
    <property type="project" value="UniProtKB-UniRule"/>
</dbReference>
<feature type="active site" description="Proton acceptor" evidence="12">
    <location>
        <position position="288"/>
    </location>
</feature>
<keyword evidence="6 13" id="KW-0808">Transferase</keyword>
<comment type="similarity">
    <text evidence="13">Belongs to the class I-like SAM-binding methyltransferase superfamily. TRM11 methyltransferase family.</text>
</comment>
<dbReference type="Gene3D" id="3.40.50.1220">
    <property type="entry name" value="TPP-binding domain"/>
    <property type="match status" value="1"/>
</dbReference>
<dbReference type="Proteomes" id="UP000243515">
    <property type="component" value="Unassembled WGS sequence"/>
</dbReference>
<keyword evidence="12" id="KW-0479">Metal-binding</keyword>
<feature type="region of interest" description="Disordered" evidence="14">
    <location>
        <begin position="331"/>
        <end position="365"/>
    </location>
</feature>
<keyword evidence="9 13" id="KW-0694">RNA-binding</keyword>
<keyword evidence="3" id="KW-0963">Cytoplasm</keyword>
<feature type="compositionally biased region" description="Basic residues" evidence="14">
    <location>
        <begin position="333"/>
        <end position="350"/>
    </location>
</feature>
<dbReference type="Pfam" id="PF02146">
    <property type="entry name" value="SIR2"/>
    <property type="match status" value="1"/>
</dbReference>
<dbReference type="OrthoDB" id="420264at2759"/>